<proteinExistence type="predicted"/>
<accession>A0AAV9SMV6</accession>
<comment type="caution">
    <text evidence="2">The sequence shown here is derived from an EMBL/GenBank/DDBJ whole genome shotgun (WGS) entry which is preliminary data.</text>
</comment>
<evidence type="ECO:0000313" key="3">
    <source>
        <dbReference type="Proteomes" id="UP001311232"/>
    </source>
</evidence>
<evidence type="ECO:0000256" key="1">
    <source>
        <dbReference type="SAM" id="Phobius"/>
    </source>
</evidence>
<keyword evidence="1" id="KW-0472">Membrane</keyword>
<keyword evidence="1" id="KW-1133">Transmembrane helix</keyword>
<dbReference type="AlphaFoldDB" id="A0AAV9SMV6"/>
<name>A0AAV9SMV6_9TELE</name>
<keyword evidence="3" id="KW-1185">Reference proteome</keyword>
<organism evidence="2 3">
    <name type="scientific">Crenichthys baileyi</name>
    <name type="common">White River springfish</name>
    <dbReference type="NCBI Taxonomy" id="28760"/>
    <lineage>
        <taxon>Eukaryota</taxon>
        <taxon>Metazoa</taxon>
        <taxon>Chordata</taxon>
        <taxon>Craniata</taxon>
        <taxon>Vertebrata</taxon>
        <taxon>Euteleostomi</taxon>
        <taxon>Actinopterygii</taxon>
        <taxon>Neopterygii</taxon>
        <taxon>Teleostei</taxon>
        <taxon>Neoteleostei</taxon>
        <taxon>Acanthomorphata</taxon>
        <taxon>Ovalentaria</taxon>
        <taxon>Atherinomorphae</taxon>
        <taxon>Cyprinodontiformes</taxon>
        <taxon>Goodeidae</taxon>
        <taxon>Crenichthys</taxon>
    </lineage>
</organism>
<dbReference type="Proteomes" id="UP001311232">
    <property type="component" value="Unassembled WGS sequence"/>
</dbReference>
<protein>
    <submittedName>
        <fullName evidence="2">Uncharacterized protein</fullName>
    </submittedName>
</protein>
<gene>
    <name evidence="2" type="ORF">CRENBAI_026213</name>
</gene>
<keyword evidence="1" id="KW-0812">Transmembrane</keyword>
<reference evidence="2 3" key="1">
    <citation type="submission" date="2021-06" db="EMBL/GenBank/DDBJ databases">
        <authorList>
            <person name="Palmer J.M."/>
        </authorList>
    </citation>
    <scope>NUCLEOTIDE SEQUENCE [LARGE SCALE GENOMIC DNA]</scope>
    <source>
        <strain evidence="2 3">MEX-2019</strain>
        <tissue evidence="2">Muscle</tissue>
    </source>
</reference>
<feature type="transmembrane region" description="Helical" evidence="1">
    <location>
        <begin position="12"/>
        <end position="33"/>
    </location>
</feature>
<evidence type="ECO:0000313" key="2">
    <source>
        <dbReference type="EMBL" id="KAK5622684.1"/>
    </source>
</evidence>
<dbReference type="EMBL" id="JAHHUM010000087">
    <property type="protein sequence ID" value="KAK5622684.1"/>
    <property type="molecule type" value="Genomic_DNA"/>
</dbReference>
<sequence>MVFSQMSKWTMFAIGLTVGYVCPLIIAVTTVAATAPDDIAIMVPPLLSLKVRLTLILFQKVWLMPLPSLSQFHYLAQTTPTL</sequence>